<keyword evidence="1" id="KW-0812">Transmembrane</keyword>
<feature type="transmembrane region" description="Helical" evidence="1">
    <location>
        <begin position="6"/>
        <end position="23"/>
    </location>
</feature>
<accession>A0A4U8YX75</accession>
<gene>
    <name evidence="2" type="ORF">MSL71_37060</name>
</gene>
<proteinExistence type="predicted"/>
<dbReference type="AlphaFoldDB" id="A0A4U8YX75"/>
<evidence type="ECO:0000313" key="2">
    <source>
        <dbReference type="EMBL" id="VFQ46043.1"/>
    </source>
</evidence>
<name>A0A4U8YX75_9BACT</name>
<dbReference type="RefSeq" id="WP_180143296.1">
    <property type="nucleotide sequence ID" value="NZ_CAADHO010000007.1"/>
</dbReference>
<keyword evidence="1" id="KW-0472">Membrane</keyword>
<sequence>MDVSPWLLVGVSAVLCVPPALELRQMTRGGVLASSGLYLLLFCVSCMLIDRFLVPIPVAALGPPPPPADRFAVRLSKDPVCKALKDHDPQRYRELVAAMVSSDLDSMAQAYASFEVNGILSRSLRDHLPHASDTALVHYMQAMLRELQDTAWEQQDACLTMGIAPGAEANRPHFLKGETRALYTGVFIEVLESASHGGHPAPSRAAFDRAVAPVMEELRGTYGRDLRLLADPGRYVMDEEDRATYCRLVTSYYEAVAFQPSEEAGAILRWLYAPPAVPENAP</sequence>
<keyword evidence="3" id="KW-1185">Reference proteome</keyword>
<dbReference type="EMBL" id="CAADHO010000007">
    <property type="protein sequence ID" value="VFQ46043.1"/>
    <property type="molecule type" value="Genomic_DNA"/>
</dbReference>
<evidence type="ECO:0000256" key="1">
    <source>
        <dbReference type="SAM" id="Phobius"/>
    </source>
</evidence>
<keyword evidence="1" id="KW-1133">Transmembrane helix</keyword>
<organism evidence="2 3">
    <name type="scientific">Desulfoluna butyratoxydans</name>
    <dbReference type="NCBI Taxonomy" id="231438"/>
    <lineage>
        <taxon>Bacteria</taxon>
        <taxon>Pseudomonadati</taxon>
        <taxon>Thermodesulfobacteriota</taxon>
        <taxon>Desulfobacteria</taxon>
        <taxon>Desulfobacterales</taxon>
        <taxon>Desulfolunaceae</taxon>
        <taxon>Desulfoluna</taxon>
    </lineage>
</organism>
<dbReference type="Proteomes" id="UP000507962">
    <property type="component" value="Unassembled WGS sequence"/>
</dbReference>
<feature type="transmembrane region" description="Helical" evidence="1">
    <location>
        <begin position="35"/>
        <end position="54"/>
    </location>
</feature>
<reference evidence="2 3" key="1">
    <citation type="submission" date="2019-03" db="EMBL/GenBank/DDBJ databases">
        <authorList>
            <person name="Nijsse B."/>
        </authorList>
    </citation>
    <scope>NUCLEOTIDE SEQUENCE [LARGE SCALE GENOMIC DNA]</scope>
    <source>
        <strain evidence="2">Desulfoluna butyratoxydans MSL71</strain>
    </source>
</reference>
<protein>
    <submittedName>
        <fullName evidence="2">Uncharacterized protein</fullName>
    </submittedName>
</protein>
<evidence type="ECO:0000313" key="3">
    <source>
        <dbReference type="Proteomes" id="UP000507962"/>
    </source>
</evidence>